<gene>
    <name evidence="2" type="ORF">BD324DRAFT_636039</name>
</gene>
<accession>A0A1Y1UAE5</accession>
<dbReference type="GeneID" id="33558667"/>
<evidence type="ECO:0000313" key="3">
    <source>
        <dbReference type="Proteomes" id="UP000193218"/>
    </source>
</evidence>
<dbReference type="EMBL" id="NBSH01000014">
    <property type="protein sequence ID" value="ORX34466.1"/>
    <property type="molecule type" value="Genomic_DNA"/>
</dbReference>
<name>A0A1Y1UAE5_9TREE</name>
<dbReference type="AlphaFoldDB" id="A0A1Y1UAE5"/>
<evidence type="ECO:0000256" key="1">
    <source>
        <dbReference type="SAM" id="SignalP"/>
    </source>
</evidence>
<organism evidence="2 3">
    <name type="scientific">Kockovaella imperatae</name>
    <dbReference type="NCBI Taxonomy" id="4999"/>
    <lineage>
        <taxon>Eukaryota</taxon>
        <taxon>Fungi</taxon>
        <taxon>Dikarya</taxon>
        <taxon>Basidiomycota</taxon>
        <taxon>Agaricomycotina</taxon>
        <taxon>Tremellomycetes</taxon>
        <taxon>Tremellales</taxon>
        <taxon>Cuniculitremaceae</taxon>
        <taxon>Kockovaella</taxon>
    </lineage>
</organism>
<evidence type="ECO:0000313" key="2">
    <source>
        <dbReference type="EMBL" id="ORX34466.1"/>
    </source>
</evidence>
<comment type="caution">
    <text evidence="2">The sequence shown here is derived from an EMBL/GenBank/DDBJ whole genome shotgun (WGS) entry which is preliminary data.</text>
</comment>
<feature type="chain" id="PRO_5012372540" description="Secreted protein" evidence="1">
    <location>
        <begin position="22"/>
        <end position="147"/>
    </location>
</feature>
<reference evidence="2 3" key="1">
    <citation type="submission" date="2017-03" db="EMBL/GenBank/DDBJ databases">
        <title>Widespread Adenine N6-methylation of Active Genes in Fungi.</title>
        <authorList>
            <consortium name="DOE Joint Genome Institute"/>
            <person name="Mondo S.J."/>
            <person name="Dannebaum R.O."/>
            <person name="Kuo R.C."/>
            <person name="Louie K.B."/>
            <person name="Bewick A.J."/>
            <person name="Labutti K."/>
            <person name="Haridas S."/>
            <person name="Kuo A."/>
            <person name="Salamov A."/>
            <person name="Ahrendt S.R."/>
            <person name="Lau R."/>
            <person name="Bowen B.P."/>
            <person name="Lipzen A."/>
            <person name="Sullivan W."/>
            <person name="Andreopoulos W.B."/>
            <person name="Clum A."/>
            <person name="Lindquist E."/>
            <person name="Daum C."/>
            <person name="Northen T.R."/>
            <person name="Ramamoorthy G."/>
            <person name="Schmitz R.J."/>
            <person name="Gryganskyi A."/>
            <person name="Culley D."/>
            <person name="Magnuson J."/>
            <person name="James T.Y."/>
            <person name="O'Malley M.A."/>
            <person name="Stajich J.E."/>
            <person name="Spatafora J.W."/>
            <person name="Visel A."/>
            <person name="Grigoriev I.V."/>
        </authorList>
    </citation>
    <scope>NUCLEOTIDE SEQUENCE [LARGE SCALE GENOMIC DNA]</scope>
    <source>
        <strain evidence="2 3">NRRL Y-17943</strain>
    </source>
</reference>
<dbReference type="RefSeq" id="XP_021868729.1">
    <property type="nucleotide sequence ID" value="XM_022016858.1"/>
</dbReference>
<dbReference type="Proteomes" id="UP000193218">
    <property type="component" value="Unassembled WGS sequence"/>
</dbReference>
<sequence length="147" mass="15518">MSKLTLPVCLFVVIGLIVNHDAPLSSISDGSSCKTDLGRRRSRGKEGMVTNRIAETGDGLFRFVHCVTVLITSLWVVAERGLGGSCTRLDAQVVSGTLTRSMGNKSRGVPRNIHSSWTTTLGLGVGSKECPIADSSSSQGLIGSELQ</sequence>
<proteinExistence type="predicted"/>
<dbReference type="InParanoid" id="A0A1Y1UAE5"/>
<keyword evidence="3" id="KW-1185">Reference proteome</keyword>
<protein>
    <recommendedName>
        <fullName evidence="4">Secreted protein</fullName>
    </recommendedName>
</protein>
<keyword evidence="1" id="KW-0732">Signal</keyword>
<evidence type="ECO:0008006" key="4">
    <source>
        <dbReference type="Google" id="ProtNLM"/>
    </source>
</evidence>
<feature type="signal peptide" evidence="1">
    <location>
        <begin position="1"/>
        <end position="21"/>
    </location>
</feature>